<proteinExistence type="predicted"/>
<dbReference type="AlphaFoldDB" id="A0A090VGT0"/>
<accession>A0A090VGT0</accession>
<protein>
    <submittedName>
        <fullName evidence="2">Uncharacterized protein</fullName>
    </submittedName>
</protein>
<keyword evidence="1" id="KW-1133">Transmembrane helix</keyword>
<feature type="transmembrane region" description="Helical" evidence="1">
    <location>
        <begin position="190"/>
        <end position="213"/>
    </location>
</feature>
<feature type="transmembrane region" description="Helical" evidence="1">
    <location>
        <begin position="37"/>
        <end position="57"/>
    </location>
</feature>
<feature type="transmembrane region" description="Helical" evidence="1">
    <location>
        <begin position="96"/>
        <end position="118"/>
    </location>
</feature>
<evidence type="ECO:0000313" key="2">
    <source>
        <dbReference type="EMBL" id="GAL63941.1"/>
    </source>
</evidence>
<evidence type="ECO:0000313" key="3">
    <source>
        <dbReference type="Proteomes" id="UP000029644"/>
    </source>
</evidence>
<feature type="transmembrane region" description="Helical" evidence="1">
    <location>
        <begin position="157"/>
        <end position="178"/>
    </location>
</feature>
<organism evidence="2 3">
    <name type="scientific">Algibacter lectus</name>
    <dbReference type="NCBI Taxonomy" id="221126"/>
    <lineage>
        <taxon>Bacteria</taxon>
        <taxon>Pseudomonadati</taxon>
        <taxon>Bacteroidota</taxon>
        <taxon>Flavobacteriia</taxon>
        <taxon>Flavobacteriales</taxon>
        <taxon>Flavobacteriaceae</taxon>
        <taxon>Algibacter</taxon>
    </lineage>
</organism>
<feature type="transmembrane region" description="Helical" evidence="1">
    <location>
        <begin position="13"/>
        <end position="30"/>
    </location>
</feature>
<comment type="caution">
    <text evidence="2">The sequence shown here is derived from an EMBL/GenBank/DDBJ whole genome shotgun (WGS) entry which is preliminary data.</text>
</comment>
<reference evidence="2 3" key="1">
    <citation type="journal article" date="2014" name="Genome Announc.">
        <title>Draft Genome Sequences of Marine Flavobacterium Algibacter lectus Strains SS8 and NR4.</title>
        <authorList>
            <person name="Takatani N."/>
            <person name="Nakanishi M."/>
            <person name="Meirelles P."/>
            <person name="Mino S."/>
            <person name="Suda W."/>
            <person name="Oshima K."/>
            <person name="Hattori M."/>
            <person name="Ohkuma M."/>
            <person name="Hosokawa M."/>
            <person name="Miyashita K."/>
            <person name="Thompson F.L."/>
            <person name="Niwa A."/>
            <person name="Sawabe T."/>
            <person name="Sawabe T."/>
        </authorList>
    </citation>
    <scope>NUCLEOTIDE SEQUENCE [LARGE SCALE GENOMIC DNA]</scope>
    <source>
        <strain evidence="2 3">JCM 19300</strain>
    </source>
</reference>
<dbReference type="EMBL" id="BBNQ01000014">
    <property type="protein sequence ID" value="GAL63941.1"/>
    <property type="molecule type" value="Genomic_DNA"/>
</dbReference>
<keyword evidence="1" id="KW-0812">Transmembrane</keyword>
<feature type="transmembrane region" description="Helical" evidence="1">
    <location>
        <begin position="124"/>
        <end position="145"/>
    </location>
</feature>
<feature type="transmembrane region" description="Helical" evidence="1">
    <location>
        <begin position="63"/>
        <end position="84"/>
    </location>
</feature>
<dbReference type="Proteomes" id="UP000029644">
    <property type="component" value="Unassembled WGS sequence"/>
</dbReference>
<gene>
    <name evidence="2" type="ORF">JCM19300_2196</name>
</gene>
<sequence length="219" mass="26148">MILDISFITIRSSIKYIELFAAIVGSFYFYKYKREFLKYFLVILWYTAVNEFLGFTLTRMGVAVNVIIYNIFHFINFSFLFILFNKCLKIERHKKFTKIFLVIYVLSFFINMCFENYLNQIQTIPYLIASVLLITSIVFYFSEILNTDEVLFIKTNIMFWVSVGYLLYLAGNIPVRVVRNYLYELVDLKYILEISSVLSIVMNICFIFGFIWGEKDKQY</sequence>
<evidence type="ECO:0000256" key="1">
    <source>
        <dbReference type="SAM" id="Phobius"/>
    </source>
</evidence>
<name>A0A090VGT0_9FLAO</name>
<keyword evidence="1" id="KW-0472">Membrane</keyword>